<dbReference type="STRING" id="35608.A0A2U1P727"/>
<keyword evidence="2 5" id="KW-0812">Transmembrane</keyword>
<dbReference type="GO" id="GO:0005385">
    <property type="term" value="F:zinc ion transmembrane transporter activity"/>
    <property type="evidence" value="ECO:0007669"/>
    <property type="project" value="TreeGrafter"/>
</dbReference>
<proteinExistence type="predicted"/>
<feature type="transmembrane region" description="Helical" evidence="5">
    <location>
        <begin position="99"/>
        <end position="118"/>
    </location>
</feature>
<accession>A0A2U1P727</accession>
<dbReference type="AlphaFoldDB" id="A0A2U1P727"/>
<dbReference type="Pfam" id="PF02535">
    <property type="entry name" value="Zip"/>
    <property type="match status" value="1"/>
</dbReference>
<evidence type="ECO:0000256" key="3">
    <source>
        <dbReference type="ARBA" id="ARBA00022989"/>
    </source>
</evidence>
<organism evidence="6 7">
    <name type="scientific">Artemisia annua</name>
    <name type="common">Sweet wormwood</name>
    <dbReference type="NCBI Taxonomy" id="35608"/>
    <lineage>
        <taxon>Eukaryota</taxon>
        <taxon>Viridiplantae</taxon>
        <taxon>Streptophyta</taxon>
        <taxon>Embryophyta</taxon>
        <taxon>Tracheophyta</taxon>
        <taxon>Spermatophyta</taxon>
        <taxon>Magnoliopsida</taxon>
        <taxon>eudicotyledons</taxon>
        <taxon>Gunneridae</taxon>
        <taxon>Pentapetalae</taxon>
        <taxon>asterids</taxon>
        <taxon>campanulids</taxon>
        <taxon>Asterales</taxon>
        <taxon>Asteraceae</taxon>
        <taxon>Asteroideae</taxon>
        <taxon>Anthemideae</taxon>
        <taxon>Artemisiinae</taxon>
        <taxon>Artemisia</taxon>
    </lineage>
</organism>
<dbReference type="PANTHER" id="PTHR11040:SF153">
    <property type="entry name" value="ZINC TRANSPORTER 8-LIKE"/>
    <property type="match status" value="1"/>
</dbReference>
<evidence type="ECO:0000313" key="6">
    <source>
        <dbReference type="EMBL" id="PWA81507.1"/>
    </source>
</evidence>
<evidence type="ECO:0000256" key="4">
    <source>
        <dbReference type="ARBA" id="ARBA00023136"/>
    </source>
</evidence>
<evidence type="ECO:0000256" key="5">
    <source>
        <dbReference type="SAM" id="Phobius"/>
    </source>
</evidence>
<comment type="subcellular location">
    <subcellularLocation>
        <location evidence="1">Membrane</location>
        <topology evidence="1">Multi-pass membrane protein</topology>
    </subcellularLocation>
</comment>
<evidence type="ECO:0000313" key="7">
    <source>
        <dbReference type="Proteomes" id="UP000245207"/>
    </source>
</evidence>
<dbReference type="EMBL" id="PKPP01001580">
    <property type="protein sequence ID" value="PWA81507.1"/>
    <property type="molecule type" value="Genomic_DNA"/>
</dbReference>
<evidence type="ECO:0000256" key="1">
    <source>
        <dbReference type="ARBA" id="ARBA00004141"/>
    </source>
</evidence>
<dbReference type="OrthoDB" id="448280at2759"/>
<comment type="caution">
    <text evidence="6">The sequence shown here is derived from an EMBL/GenBank/DDBJ whole genome shotgun (WGS) entry which is preliminary data.</text>
</comment>
<feature type="transmembrane region" description="Helical" evidence="5">
    <location>
        <begin position="130"/>
        <end position="151"/>
    </location>
</feature>
<sequence>MAWWELGTTNGNEQKESKLRFDGISFDVDWAFALLDMYHDICFGDRDLNTFNNNRHIIRSFEQSQNNQTTIVALSFHQMFECMSLGSCLSEAKFKIGNMAKTCVSFSLTTPIGIAIGYGTSKTYDENSHLALILEGVFTAASAGILIYMALIDLLAVDFINDGAVGGPAGAS</sequence>
<keyword evidence="3 5" id="KW-1133">Transmembrane helix</keyword>
<dbReference type="GO" id="GO:0005886">
    <property type="term" value="C:plasma membrane"/>
    <property type="evidence" value="ECO:0007669"/>
    <property type="project" value="TreeGrafter"/>
</dbReference>
<dbReference type="Proteomes" id="UP000245207">
    <property type="component" value="Unassembled WGS sequence"/>
</dbReference>
<evidence type="ECO:0000256" key="2">
    <source>
        <dbReference type="ARBA" id="ARBA00022692"/>
    </source>
</evidence>
<keyword evidence="7" id="KW-1185">Reference proteome</keyword>
<keyword evidence="4 5" id="KW-0472">Membrane</keyword>
<protein>
    <submittedName>
        <fullName evidence="6">Uncharacterized protein</fullName>
    </submittedName>
</protein>
<dbReference type="InterPro" id="IPR003689">
    <property type="entry name" value="ZIP"/>
</dbReference>
<name>A0A2U1P727_ARTAN</name>
<dbReference type="PANTHER" id="PTHR11040">
    <property type="entry name" value="ZINC/IRON TRANSPORTER"/>
    <property type="match status" value="1"/>
</dbReference>
<gene>
    <name evidence="6" type="ORF">CTI12_AA176770</name>
</gene>
<reference evidence="6 7" key="1">
    <citation type="journal article" date="2018" name="Mol. Plant">
        <title>The genome of Artemisia annua provides insight into the evolution of Asteraceae family and artemisinin biosynthesis.</title>
        <authorList>
            <person name="Shen Q."/>
            <person name="Zhang L."/>
            <person name="Liao Z."/>
            <person name="Wang S."/>
            <person name="Yan T."/>
            <person name="Shi P."/>
            <person name="Liu M."/>
            <person name="Fu X."/>
            <person name="Pan Q."/>
            <person name="Wang Y."/>
            <person name="Lv Z."/>
            <person name="Lu X."/>
            <person name="Zhang F."/>
            <person name="Jiang W."/>
            <person name="Ma Y."/>
            <person name="Chen M."/>
            <person name="Hao X."/>
            <person name="Li L."/>
            <person name="Tang Y."/>
            <person name="Lv G."/>
            <person name="Zhou Y."/>
            <person name="Sun X."/>
            <person name="Brodelius P.E."/>
            <person name="Rose J.K.C."/>
            <person name="Tang K."/>
        </authorList>
    </citation>
    <scope>NUCLEOTIDE SEQUENCE [LARGE SCALE GENOMIC DNA]</scope>
    <source>
        <strain evidence="7">cv. Huhao1</strain>
        <tissue evidence="6">Leaf</tissue>
    </source>
</reference>